<evidence type="ECO:0000313" key="5">
    <source>
        <dbReference type="Proteomes" id="UP000886520"/>
    </source>
</evidence>
<feature type="non-terminal residue" evidence="4">
    <location>
        <position position="1"/>
    </location>
</feature>
<proteinExistence type="predicted"/>
<evidence type="ECO:0000313" key="4">
    <source>
        <dbReference type="EMBL" id="KAI5069680.1"/>
    </source>
</evidence>
<dbReference type="EMBL" id="JABFUD020000015">
    <property type="protein sequence ID" value="KAI5069680.1"/>
    <property type="molecule type" value="Genomic_DNA"/>
</dbReference>
<feature type="region of interest" description="Disordered" evidence="1">
    <location>
        <begin position="211"/>
        <end position="231"/>
    </location>
</feature>
<sequence>CLSAVVVLAFLVPLVAARAVGRLCDTSSFFPDPNNDRTVTFLGANAGSAGFKLFSFASNGFLGAPANLVEVRLLNLHRKMLFNPTLSHSLDLRIKPDKPFVDAPARNQVVQTWSFSTSNPQHPIIWINIRSRRALWRPDLAVPHVEQKPLSLDYGTNLSVFVISVVLGFVCFWAAAALIRDVLRNFFIRSREDHDIGLLYGYQELPSSEASEKEVAQKESAKVSAAKAEHV</sequence>
<keyword evidence="2" id="KW-0472">Membrane</keyword>
<evidence type="ECO:0000256" key="3">
    <source>
        <dbReference type="SAM" id="SignalP"/>
    </source>
</evidence>
<keyword evidence="2" id="KW-1133">Transmembrane helix</keyword>
<accession>A0A9D4UKT2</accession>
<comment type="caution">
    <text evidence="4">The sequence shown here is derived from an EMBL/GenBank/DDBJ whole genome shotgun (WGS) entry which is preliminary data.</text>
</comment>
<keyword evidence="3" id="KW-0732">Signal</keyword>
<evidence type="ECO:0000256" key="1">
    <source>
        <dbReference type="SAM" id="MobiDB-lite"/>
    </source>
</evidence>
<feature type="signal peptide" evidence="3">
    <location>
        <begin position="1"/>
        <end position="17"/>
    </location>
</feature>
<organism evidence="4 5">
    <name type="scientific">Adiantum capillus-veneris</name>
    <name type="common">Maidenhair fern</name>
    <dbReference type="NCBI Taxonomy" id="13818"/>
    <lineage>
        <taxon>Eukaryota</taxon>
        <taxon>Viridiplantae</taxon>
        <taxon>Streptophyta</taxon>
        <taxon>Embryophyta</taxon>
        <taxon>Tracheophyta</taxon>
        <taxon>Polypodiopsida</taxon>
        <taxon>Polypodiidae</taxon>
        <taxon>Polypodiales</taxon>
        <taxon>Pteridineae</taxon>
        <taxon>Pteridaceae</taxon>
        <taxon>Vittarioideae</taxon>
        <taxon>Adiantum</taxon>
    </lineage>
</organism>
<feature type="chain" id="PRO_5038647420" description="Legume lectin domain-containing protein" evidence="3">
    <location>
        <begin position="18"/>
        <end position="231"/>
    </location>
</feature>
<gene>
    <name evidence="4" type="ORF">GOP47_0015981</name>
</gene>
<evidence type="ECO:0008006" key="6">
    <source>
        <dbReference type="Google" id="ProtNLM"/>
    </source>
</evidence>
<name>A0A9D4UKT2_ADICA</name>
<evidence type="ECO:0000256" key="2">
    <source>
        <dbReference type="SAM" id="Phobius"/>
    </source>
</evidence>
<dbReference type="AlphaFoldDB" id="A0A9D4UKT2"/>
<protein>
    <recommendedName>
        <fullName evidence="6">Legume lectin domain-containing protein</fullName>
    </recommendedName>
</protein>
<dbReference type="Proteomes" id="UP000886520">
    <property type="component" value="Chromosome 15"/>
</dbReference>
<keyword evidence="5" id="KW-1185">Reference proteome</keyword>
<keyword evidence="2" id="KW-0812">Transmembrane</keyword>
<dbReference type="OrthoDB" id="10556191at2759"/>
<feature type="transmembrane region" description="Helical" evidence="2">
    <location>
        <begin position="158"/>
        <end position="179"/>
    </location>
</feature>
<reference evidence="4" key="1">
    <citation type="submission" date="2021-01" db="EMBL/GenBank/DDBJ databases">
        <title>Adiantum capillus-veneris genome.</title>
        <authorList>
            <person name="Fang Y."/>
            <person name="Liao Q."/>
        </authorList>
    </citation>
    <scope>NUCLEOTIDE SEQUENCE</scope>
    <source>
        <strain evidence="4">H3</strain>
        <tissue evidence="4">Leaf</tissue>
    </source>
</reference>